<dbReference type="PANTHER" id="PTHR24032">
    <property type="entry name" value="EGF-LIKE DOMAIN-CONTAINING PROTEIN-RELATED-RELATED"/>
    <property type="match status" value="1"/>
</dbReference>
<protein>
    <recommendedName>
        <fullName evidence="2">ComC supersandwich domain-containing protein</fullName>
    </recommendedName>
</protein>
<feature type="domain" description="ComC supersandwich" evidence="2">
    <location>
        <begin position="1"/>
        <end position="131"/>
    </location>
</feature>
<dbReference type="KEGG" id="dpp:DICPUDRAFT_21469"/>
<dbReference type="OMA" id="MTILMAK"/>
<evidence type="ECO:0000313" key="3">
    <source>
        <dbReference type="EMBL" id="EGC32738.1"/>
    </source>
</evidence>
<dbReference type="InParanoid" id="F0ZTJ1"/>
<feature type="transmembrane region" description="Helical" evidence="1">
    <location>
        <begin position="146"/>
        <end position="170"/>
    </location>
</feature>
<dbReference type="eggNOG" id="KOG1225">
    <property type="taxonomic scope" value="Eukaryota"/>
</dbReference>
<dbReference type="PANTHER" id="PTHR24032:SF14">
    <property type="entry name" value="EGF-LIKE DOMAIN-CONTAINING PROTEIN-RELATED"/>
    <property type="match status" value="1"/>
</dbReference>
<keyword evidence="1" id="KW-0812">Transmembrane</keyword>
<sequence length="194" mass="21773">YEFAGLSLELKEGSIKISVSIKNYQYESVFNTIQLQFRSKVSVNQNGNDCNSGDTNFSTDELDKNQLLNYVSITKNQKVLTGRFVNRAISDGRPTFMKTKAVSTSSDTLIVGIELPHCVEECLIDPDFSVLVSPNFSDCKKTRAAWVLPVAIVVPCVTVAALIIIVSYLYRKHRMTILMAKDKYKFSLKSLSRK</sequence>
<dbReference type="InterPro" id="IPR054484">
    <property type="entry name" value="ComC_SSD"/>
</dbReference>
<evidence type="ECO:0000256" key="1">
    <source>
        <dbReference type="SAM" id="Phobius"/>
    </source>
</evidence>
<reference evidence="4" key="1">
    <citation type="journal article" date="2011" name="Genome Biol.">
        <title>Comparative genomics of the social amoebae Dictyostelium discoideum and Dictyostelium purpureum.</title>
        <authorList>
            <consortium name="US DOE Joint Genome Institute (JGI-PGF)"/>
            <person name="Sucgang R."/>
            <person name="Kuo A."/>
            <person name="Tian X."/>
            <person name="Salerno W."/>
            <person name="Parikh A."/>
            <person name="Feasley C.L."/>
            <person name="Dalin E."/>
            <person name="Tu H."/>
            <person name="Huang E."/>
            <person name="Barry K."/>
            <person name="Lindquist E."/>
            <person name="Shapiro H."/>
            <person name="Bruce D."/>
            <person name="Schmutz J."/>
            <person name="Salamov A."/>
            <person name="Fey P."/>
            <person name="Gaudet P."/>
            <person name="Anjard C."/>
            <person name="Babu M.M."/>
            <person name="Basu S."/>
            <person name="Bushmanova Y."/>
            <person name="van der Wel H."/>
            <person name="Katoh-Kurasawa M."/>
            <person name="Dinh C."/>
            <person name="Coutinho P.M."/>
            <person name="Saito T."/>
            <person name="Elias M."/>
            <person name="Schaap P."/>
            <person name="Kay R.R."/>
            <person name="Henrissat B."/>
            <person name="Eichinger L."/>
            <person name="Rivero F."/>
            <person name="Putnam N.H."/>
            <person name="West C.M."/>
            <person name="Loomis W.F."/>
            <person name="Chisholm R.L."/>
            <person name="Shaulsky G."/>
            <person name="Strassmann J.E."/>
            <person name="Queller D.C."/>
            <person name="Kuspa A."/>
            <person name="Grigoriev I.V."/>
        </authorList>
    </citation>
    <scope>NUCLEOTIDE SEQUENCE [LARGE SCALE GENOMIC DNA]</scope>
    <source>
        <strain evidence="4">QSDP1</strain>
    </source>
</reference>
<dbReference type="STRING" id="5786.F0ZTJ1"/>
<dbReference type="VEuPathDB" id="AmoebaDB:DICPUDRAFT_21469"/>
<keyword evidence="1" id="KW-0472">Membrane</keyword>
<evidence type="ECO:0000259" key="2">
    <source>
        <dbReference type="Pfam" id="PF22933"/>
    </source>
</evidence>
<dbReference type="RefSeq" id="XP_003290736.1">
    <property type="nucleotide sequence ID" value="XM_003290688.1"/>
</dbReference>
<dbReference type="InterPro" id="IPR053331">
    <property type="entry name" value="EGF-like_comC"/>
</dbReference>
<gene>
    <name evidence="3" type="ORF">DICPUDRAFT_21469</name>
</gene>
<keyword evidence="4" id="KW-1185">Reference proteome</keyword>
<dbReference type="FunCoup" id="F0ZTJ1">
    <property type="interactions" value="937"/>
</dbReference>
<dbReference type="Pfam" id="PF22933">
    <property type="entry name" value="ComC_SSD"/>
    <property type="match status" value="1"/>
</dbReference>
<evidence type="ECO:0000313" key="4">
    <source>
        <dbReference type="Proteomes" id="UP000001064"/>
    </source>
</evidence>
<name>F0ZTJ1_DICPU</name>
<dbReference type="OrthoDB" id="26095at2759"/>
<dbReference type="GeneID" id="10508358"/>
<dbReference type="AlphaFoldDB" id="F0ZTJ1"/>
<dbReference type="Proteomes" id="UP000001064">
    <property type="component" value="Unassembled WGS sequence"/>
</dbReference>
<organism evidence="3 4">
    <name type="scientific">Dictyostelium purpureum</name>
    <name type="common">Slime mold</name>
    <dbReference type="NCBI Taxonomy" id="5786"/>
    <lineage>
        <taxon>Eukaryota</taxon>
        <taxon>Amoebozoa</taxon>
        <taxon>Evosea</taxon>
        <taxon>Eumycetozoa</taxon>
        <taxon>Dictyostelia</taxon>
        <taxon>Dictyosteliales</taxon>
        <taxon>Dictyosteliaceae</taxon>
        <taxon>Dictyostelium</taxon>
    </lineage>
</organism>
<accession>F0ZTJ1</accession>
<dbReference type="EMBL" id="GL871177">
    <property type="protein sequence ID" value="EGC32738.1"/>
    <property type="molecule type" value="Genomic_DNA"/>
</dbReference>
<keyword evidence="1" id="KW-1133">Transmembrane helix</keyword>
<proteinExistence type="predicted"/>
<feature type="non-terminal residue" evidence="3">
    <location>
        <position position="1"/>
    </location>
</feature>
<feature type="non-terminal residue" evidence="3">
    <location>
        <position position="194"/>
    </location>
</feature>